<evidence type="ECO:0000256" key="1">
    <source>
        <dbReference type="ARBA" id="ARBA00000012"/>
    </source>
</evidence>
<dbReference type="NCBIfam" id="TIGR01496">
    <property type="entry name" value="DHPS"/>
    <property type="match status" value="1"/>
</dbReference>
<evidence type="ECO:0000256" key="2">
    <source>
        <dbReference type="ARBA" id="ARBA00001946"/>
    </source>
</evidence>
<dbReference type="CDD" id="cd00739">
    <property type="entry name" value="DHPS"/>
    <property type="match status" value="1"/>
</dbReference>
<dbReference type="PANTHER" id="PTHR20941:SF1">
    <property type="entry name" value="FOLIC ACID SYNTHESIS PROTEIN FOL1"/>
    <property type="match status" value="1"/>
</dbReference>
<evidence type="ECO:0000256" key="4">
    <source>
        <dbReference type="ARBA" id="ARBA00009503"/>
    </source>
</evidence>
<sequence length="283" mass="30425">MSNLLTIRGKSFEWGSRTYVMGVLNVTPDSFSDGGKFATVDAAIAQAVQMVSSGVDIIDIGGESTKPGATPVDAATELARVIPVIEGIRQHPDIQNIPISIDTTKASVARSAIAAGADIINDVSGGQFDENMFATVARLGVPYVMMHMRGTPATMLQMTDYDDVVGEILAFFETQIDRAVKSGIDRPQIIIDPGIGFAKKYQQSIQIIRQLDRFEILDLPLLVGVSRKSFIGKILDQPDPECRLWGTAAACSAAIAKGADILRVHDVAAMVDVSRVADVMFRN</sequence>
<evidence type="ECO:0000256" key="11">
    <source>
        <dbReference type="ARBA" id="ARBA00030193"/>
    </source>
</evidence>
<dbReference type="InterPro" id="IPR045031">
    <property type="entry name" value="DHP_synth-like"/>
</dbReference>
<accession>K9UPR4</accession>
<protein>
    <recommendedName>
        <fullName evidence="6 12">Dihydropteroate synthase</fullName>
        <shortName evidence="12">DHPS</shortName>
        <ecNumber evidence="5 12">2.5.1.15</ecNumber>
    </recommendedName>
    <alternativeName>
        <fullName evidence="11 12">Dihydropteroate pyrophosphorylase</fullName>
    </alternativeName>
</protein>
<dbReference type="PROSITE" id="PS50972">
    <property type="entry name" value="PTERIN_BINDING"/>
    <property type="match status" value="1"/>
</dbReference>
<keyword evidence="10 12" id="KW-0289">Folate biosynthesis</keyword>
<comment type="catalytic activity">
    <reaction evidence="1">
        <text>(7,8-dihydropterin-6-yl)methyl diphosphate + 4-aminobenzoate = 7,8-dihydropteroate + diphosphate</text>
        <dbReference type="Rhea" id="RHEA:19949"/>
        <dbReference type="ChEBI" id="CHEBI:17836"/>
        <dbReference type="ChEBI" id="CHEBI:17839"/>
        <dbReference type="ChEBI" id="CHEBI:33019"/>
        <dbReference type="ChEBI" id="CHEBI:72950"/>
        <dbReference type="EC" id="2.5.1.15"/>
    </reaction>
</comment>
<dbReference type="Proteomes" id="UP000010366">
    <property type="component" value="Chromosome"/>
</dbReference>
<dbReference type="GO" id="GO:0046872">
    <property type="term" value="F:metal ion binding"/>
    <property type="evidence" value="ECO:0007669"/>
    <property type="project" value="UniProtKB-KW"/>
</dbReference>
<keyword evidence="7 12" id="KW-0808">Transferase</keyword>
<dbReference type="SUPFAM" id="SSF51717">
    <property type="entry name" value="Dihydropteroate synthetase-like"/>
    <property type="match status" value="1"/>
</dbReference>
<comment type="pathway">
    <text evidence="3 12">Cofactor biosynthesis; tetrahydrofolate biosynthesis; 7,8-dihydrofolate from 2-amino-4-hydroxy-6-hydroxymethyl-7,8-dihydropteridine diphosphate and 4-aminobenzoate: step 1/2.</text>
</comment>
<evidence type="ECO:0000256" key="9">
    <source>
        <dbReference type="ARBA" id="ARBA00022842"/>
    </source>
</evidence>
<reference evidence="14 15" key="1">
    <citation type="submission" date="2012-05" db="EMBL/GenBank/DDBJ databases">
        <title>Finished chromosome of genome of Chamaesiphon sp. PCC 6605.</title>
        <authorList>
            <consortium name="US DOE Joint Genome Institute"/>
            <person name="Gugger M."/>
            <person name="Coursin T."/>
            <person name="Rippka R."/>
            <person name="Tandeau De Marsac N."/>
            <person name="Huntemann M."/>
            <person name="Wei C.-L."/>
            <person name="Han J."/>
            <person name="Detter J.C."/>
            <person name="Han C."/>
            <person name="Tapia R."/>
            <person name="Chen A."/>
            <person name="Kyrpides N."/>
            <person name="Mavromatis K."/>
            <person name="Markowitz V."/>
            <person name="Szeto E."/>
            <person name="Ivanova N."/>
            <person name="Pagani I."/>
            <person name="Pati A."/>
            <person name="Goodwin L."/>
            <person name="Nordberg H.P."/>
            <person name="Cantor M.N."/>
            <person name="Hua S.X."/>
            <person name="Woyke T."/>
            <person name="Kerfeld C.A."/>
        </authorList>
    </citation>
    <scope>NUCLEOTIDE SEQUENCE [LARGE SCALE GENOMIC DNA]</scope>
    <source>
        <strain evidence="15">ATCC 27169 / PCC 6605</strain>
    </source>
</reference>
<evidence type="ECO:0000256" key="6">
    <source>
        <dbReference type="ARBA" id="ARBA00016919"/>
    </source>
</evidence>
<comment type="similarity">
    <text evidence="4 12">Belongs to the DHPS family.</text>
</comment>
<dbReference type="PATRIC" id="fig|1173020.3.peg.6712"/>
<dbReference type="Gene3D" id="3.20.20.20">
    <property type="entry name" value="Dihydropteroate synthase-like"/>
    <property type="match status" value="1"/>
</dbReference>
<comment type="cofactor">
    <cofactor evidence="2 12">
        <name>Mg(2+)</name>
        <dbReference type="ChEBI" id="CHEBI:18420"/>
    </cofactor>
</comment>
<dbReference type="STRING" id="1173020.Cha6605_5832"/>
<comment type="function">
    <text evidence="12">Catalyzes the condensation of para-aminobenzoate (pABA) with 6-hydroxymethyl-7,8-dihydropterin diphosphate (DHPt-PP) to form 7,8-dihydropteroate (H2Pte), the immediate precursor of folate derivatives.</text>
</comment>
<dbReference type="GO" id="GO:0046654">
    <property type="term" value="P:tetrahydrofolate biosynthetic process"/>
    <property type="evidence" value="ECO:0007669"/>
    <property type="project" value="UniProtKB-UniPathway"/>
</dbReference>
<evidence type="ECO:0000313" key="14">
    <source>
        <dbReference type="EMBL" id="AFY96683.1"/>
    </source>
</evidence>
<evidence type="ECO:0000259" key="13">
    <source>
        <dbReference type="PROSITE" id="PS50972"/>
    </source>
</evidence>
<evidence type="ECO:0000256" key="10">
    <source>
        <dbReference type="ARBA" id="ARBA00022909"/>
    </source>
</evidence>
<dbReference type="PROSITE" id="PS00792">
    <property type="entry name" value="DHPS_1"/>
    <property type="match status" value="1"/>
</dbReference>
<dbReference type="FunFam" id="3.20.20.20:FF:000006">
    <property type="entry name" value="Dihydropteroate synthase"/>
    <property type="match status" value="1"/>
</dbReference>
<organism evidence="14 15">
    <name type="scientific">Chamaesiphon minutus (strain ATCC 27169 / PCC 6605)</name>
    <dbReference type="NCBI Taxonomy" id="1173020"/>
    <lineage>
        <taxon>Bacteria</taxon>
        <taxon>Bacillati</taxon>
        <taxon>Cyanobacteriota</taxon>
        <taxon>Cyanophyceae</taxon>
        <taxon>Gomontiellales</taxon>
        <taxon>Chamaesiphonaceae</taxon>
        <taxon>Chamaesiphon</taxon>
    </lineage>
</organism>
<evidence type="ECO:0000313" key="15">
    <source>
        <dbReference type="Proteomes" id="UP000010366"/>
    </source>
</evidence>
<keyword evidence="8 12" id="KW-0479">Metal-binding</keyword>
<evidence type="ECO:0000256" key="7">
    <source>
        <dbReference type="ARBA" id="ARBA00022679"/>
    </source>
</evidence>
<keyword evidence="15" id="KW-1185">Reference proteome</keyword>
<dbReference type="InterPro" id="IPR011005">
    <property type="entry name" value="Dihydropteroate_synth-like_sf"/>
</dbReference>
<dbReference type="GO" id="GO:0046656">
    <property type="term" value="P:folic acid biosynthetic process"/>
    <property type="evidence" value="ECO:0007669"/>
    <property type="project" value="UniProtKB-KW"/>
</dbReference>
<feature type="domain" description="Pterin-binding" evidence="13">
    <location>
        <begin position="18"/>
        <end position="275"/>
    </location>
</feature>
<dbReference type="GO" id="GO:0004156">
    <property type="term" value="F:dihydropteroate synthase activity"/>
    <property type="evidence" value="ECO:0007669"/>
    <property type="project" value="UniProtKB-EC"/>
</dbReference>
<evidence type="ECO:0000256" key="12">
    <source>
        <dbReference type="RuleBase" id="RU361205"/>
    </source>
</evidence>
<dbReference type="RefSeq" id="WP_015162758.1">
    <property type="nucleotide sequence ID" value="NC_019697.1"/>
</dbReference>
<dbReference type="AlphaFoldDB" id="K9UPR4"/>
<proteinExistence type="inferred from homology"/>
<dbReference type="PROSITE" id="PS00793">
    <property type="entry name" value="DHPS_2"/>
    <property type="match status" value="1"/>
</dbReference>
<dbReference type="InterPro" id="IPR006390">
    <property type="entry name" value="DHP_synth_dom"/>
</dbReference>
<evidence type="ECO:0000256" key="5">
    <source>
        <dbReference type="ARBA" id="ARBA00012458"/>
    </source>
</evidence>
<dbReference type="EC" id="2.5.1.15" evidence="5 12"/>
<dbReference type="eggNOG" id="COG0294">
    <property type="taxonomic scope" value="Bacteria"/>
</dbReference>
<gene>
    <name evidence="14" type="ORF">Cha6605_5832</name>
</gene>
<evidence type="ECO:0000256" key="3">
    <source>
        <dbReference type="ARBA" id="ARBA00004763"/>
    </source>
</evidence>
<dbReference type="HOGENOM" id="CLU_008023_0_2_3"/>
<dbReference type="UniPathway" id="UPA00077">
    <property type="reaction ID" value="UER00156"/>
</dbReference>
<dbReference type="InterPro" id="IPR000489">
    <property type="entry name" value="Pterin-binding_dom"/>
</dbReference>
<dbReference type="PANTHER" id="PTHR20941">
    <property type="entry name" value="FOLATE SYNTHESIS PROTEINS"/>
    <property type="match status" value="1"/>
</dbReference>
<dbReference type="Pfam" id="PF00809">
    <property type="entry name" value="Pterin_bind"/>
    <property type="match status" value="1"/>
</dbReference>
<dbReference type="KEGG" id="cmp:Cha6605_5832"/>
<evidence type="ECO:0000256" key="8">
    <source>
        <dbReference type="ARBA" id="ARBA00022723"/>
    </source>
</evidence>
<keyword evidence="9 12" id="KW-0460">Magnesium</keyword>
<dbReference type="EMBL" id="CP003600">
    <property type="protein sequence ID" value="AFY96683.1"/>
    <property type="molecule type" value="Genomic_DNA"/>
</dbReference>
<name>K9UPR4_CHAP6</name>